<accession>A0A5F7ZTX8</accession>
<dbReference type="Bgee" id="ENSMMUG00000057120">
    <property type="expression patterns" value="Expressed in heart and 16 other cell types or tissues"/>
</dbReference>
<proteinExistence type="predicted"/>
<reference evidence="1" key="3">
    <citation type="submission" date="2025-08" db="UniProtKB">
        <authorList>
            <consortium name="Ensembl"/>
        </authorList>
    </citation>
    <scope>IDENTIFICATION</scope>
    <source>
        <strain evidence="1">17573</strain>
    </source>
</reference>
<organism evidence="1 2">
    <name type="scientific">Macaca mulatta</name>
    <name type="common">Rhesus macaque</name>
    <dbReference type="NCBI Taxonomy" id="9544"/>
    <lineage>
        <taxon>Eukaryota</taxon>
        <taxon>Metazoa</taxon>
        <taxon>Chordata</taxon>
        <taxon>Craniata</taxon>
        <taxon>Vertebrata</taxon>
        <taxon>Euteleostomi</taxon>
        <taxon>Mammalia</taxon>
        <taxon>Eutheria</taxon>
        <taxon>Euarchontoglires</taxon>
        <taxon>Primates</taxon>
        <taxon>Haplorrhini</taxon>
        <taxon>Catarrhini</taxon>
        <taxon>Cercopithecidae</taxon>
        <taxon>Cercopithecinae</taxon>
        <taxon>Macaca</taxon>
    </lineage>
</organism>
<dbReference type="PANTHER" id="PTHR12138:SF133">
    <property type="entry name" value="SECRETED PROTEIN"/>
    <property type="match status" value="1"/>
</dbReference>
<dbReference type="Ensembl" id="ENSMMUT00000087057.1">
    <property type="protein sequence ID" value="ENSMMUP00000068623.1"/>
    <property type="gene ID" value="ENSMMUG00000057120.1"/>
</dbReference>
<dbReference type="PRINTS" id="PR02045">
    <property type="entry name" value="F138DOMAIN"/>
</dbReference>
<name>A0A5F7ZTX8_MACMU</name>
<evidence type="ECO:0000313" key="1">
    <source>
        <dbReference type="Ensembl" id="ENSMMUP00000068623.1"/>
    </source>
</evidence>
<dbReference type="InParanoid" id="A0A5F7ZTX8"/>
<sequence length="150" mass="16659">MFELFLFFLEGESRSVTRLKCSGAILVHGNLCLSDSSDSPASASRVAGTIGTCHYTQLIFVFLVETGFHHVARMVSISRPHDPPPSASQSAGITGVSHHTRPGFWIFTRGEEVGFCGYLHWCLVPSMVQLWEAWGRGRGLWVFWSRLNSS</sequence>
<protein>
    <submittedName>
        <fullName evidence="1">Uncharacterized protein</fullName>
    </submittedName>
</protein>
<reference evidence="2" key="1">
    <citation type="journal article" date="2007" name="Science">
        <title>Evolutionary and biomedical insights from the rhesus macaque genome.</title>
        <authorList>
            <person name="Gibbs R.A."/>
            <person name="Rogers J."/>
            <person name="Katze M.G."/>
            <person name="Bumgarner R."/>
            <person name="Weinstock G.M."/>
            <person name="Mardis E.R."/>
            <person name="Remington K.A."/>
            <person name="Strausberg R.L."/>
            <person name="Venter J.C."/>
            <person name="Wilson R.K."/>
            <person name="Batzer M.A."/>
            <person name="Bustamante C.D."/>
            <person name="Eichler E.E."/>
            <person name="Hahn M.W."/>
            <person name="Hardison R.C."/>
            <person name="Makova K.D."/>
            <person name="Miller W."/>
            <person name="Milosavljevic A."/>
            <person name="Palermo R.E."/>
            <person name="Siepel A."/>
            <person name="Sikela J.M."/>
            <person name="Attaway T."/>
            <person name="Bell S."/>
            <person name="Bernard K.E."/>
            <person name="Buhay C.J."/>
            <person name="Chandrabose M.N."/>
            <person name="Dao M."/>
            <person name="Davis C."/>
            <person name="Delehaunty K.D."/>
            <person name="Ding Y."/>
            <person name="Dinh H.H."/>
            <person name="Dugan-Rocha S."/>
            <person name="Fulton L.A."/>
            <person name="Gabisi R.A."/>
            <person name="Garner T.T."/>
            <person name="Godfrey J."/>
            <person name="Hawes A.C."/>
            <person name="Hernandez J."/>
            <person name="Hines S."/>
            <person name="Holder M."/>
            <person name="Hume J."/>
            <person name="Jhangiani S.N."/>
            <person name="Joshi V."/>
            <person name="Khan Z.M."/>
            <person name="Kirkness E.F."/>
            <person name="Cree A."/>
            <person name="Fowler R.G."/>
            <person name="Lee S."/>
            <person name="Lewis L.R."/>
            <person name="Li Z."/>
            <person name="Liu Y.-S."/>
            <person name="Moore S.M."/>
            <person name="Muzny D."/>
            <person name="Nazareth L.V."/>
            <person name="Ngo D.N."/>
            <person name="Okwuonu G.O."/>
            <person name="Pai G."/>
            <person name="Parker D."/>
            <person name="Paul H.A."/>
            <person name="Pfannkoch C."/>
            <person name="Pohl C.S."/>
            <person name="Rogers Y.-H.C."/>
            <person name="Ruiz S.J."/>
            <person name="Sabo A."/>
            <person name="Santibanez J."/>
            <person name="Schneider B.W."/>
            <person name="Smith S.M."/>
            <person name="Sodergren E."/>
            <person name="Svatek A.F."/>
            <person name="Utterback T.R."/>
            <person name="Vattathil S."/>
            <person name="Warren W."/>
            <person name="White C.S."/>
            <person name="Chinwalla A.T."/>
            <person name="Feng Y."/>
            <person name="Halpern A.L."/>
            <person name="Hillier L.W."/>
            <person name="Huang X."/>
            <person name="Minx P."/>
            <person name="Nelson J.O."/>
            <person name="Pepin K.H."/>
            <person name="Qin X."/>
            <person name="Sutton G.G."/>
            <person name="Venter E."/>
            <person name="Walenz B.P."/>
            <person name="Wallis J.W."/>
            <person name="Worley K.C."/>
            <person name="Yang S.-P."/>
            <person name="Jones S.M."/>
            <person name="Marra M.A."/>
            <person name="Rocchi M."/>
            <person name="Schein J.E."/>
            <person name="Baertsch R."/>
            <person name="Clarke L."/>
            <person name="Csuros M."/>
            <person name="Glasscock J."/>
            <person name="Harris R.A."/>
            <person name="Havlak P."/>
            <person name="Jackson A.R."/>
            <person name="Jiang H."/>
            <person name="Liu Y."/>
            <person name="Messina D.N."/>
            <person name="Shen Y."/>
            <person name="Song H.X.-Z."/>
            <person name="Wylie T."/>
            <person name="Zhang L."/>
            <person name="Birney E."/>
            <person name="Han K."/>
            <person name="Konkel M.K."/>
            <person name="Lee J."/>
            <person name="Smit A.F.A."/>
            <person name="Ullmer B."/>
            <person name="Wang H."/>
            <person name="Xing J."/>
            <person name="Burhans R."/>
            <person name="Cheng Z."/>
            <person name="Karro J.E."/>
            <person name="Ma J."/>
            <person name="Raney B."/>
            <person name="She X."/>
            <person name="Cox M.J."/>
            <person name="Demuth J.P."/>
            <person name="Dumas L.J."/>
            <person name="Han S.-G."/>
            <person name="Hopkins J."/>
            <person name="Karimpour-Fard A."/>
            <person name="Kim Y.H."/>
            <person name="Pollack J.R."/>
            <person name="Vinar T."/>
            <person name="Addo-Quaye C."/>
            <person name="Degenhardt J."/>
            <person name="Denby A."/>
            <person name="Hubisz M.J."/>
            <person name="Indap A."/>
            <person name="Kosiol C."/>
            <person name="Lahn B.T."/>
            <person name="Lawson H.A."/>
            <person name="Marklein A."/>
            <person name="Nielsen R."/>
            <person name="Vallender E.J."/>
            <person name="Clark A.G."/>
            <person name="Ferguson B."/>
            <person name="Hernandez R.D."/>
            <person name="Hirani K."/>
            <person name="Kehrer-Sawatzki H."/>
            <person name="Kolb J."/>
            <person name="Patil S."/>
            <person name="Pu L.-L."/>
            <person name="Ren Y."/>
            <person name="Smith D.G."/>
            <person name="Wheeler D.A."/>
            <person name="Schenck I."/>
            <person name="Ball E.V."/>
            <person name="Chen R."/>
            <person name="Cooper D.N."/>
            <person name="Giardine B."/>
            <person name="Hsu F."/>
            <person name="Kent W.J."/>
            <person name="Lesk A."/>
            <person name="Nelson D.L."/>
            <person name="O'brien W.E."/>
            <person name="Pruefer K."/>
            <person name="Stenson P.D."/>
            <person name="Wallace J.C."/>
            <person name="Ke H."/>
            <person name="Liu X.-M."/>
            <person name="Wang P."/>
            <person name="Xiang A.P."/>
            <person name="Yang F."/>
            <person name="Barber G.P."/>
            <person name="Haussler D."/>
            <person name="Karolchik D."/>
            <person name="Kern A.D."/>
            <person name="Kuhn R.M."/>
            <person name="Smith K.E."/>
            <person name="Zwieg A.S."/>
        </authorList>
    </citation>
    <scope>NUCLEOTIDE SEQUENCE [LARGE SCALE GENOMIC DNA]</scope>
    <source>
        <strain evidence="2">17573</strain>
    </source>
</reference>
<keyword evidence="2" id="KW-1185">Reference proteome</keyword>
<reference evidence="1" key="4">
    <citation type="submission" date="2025-09" db="UniProtKB">
        <authorList>
            <consortium name="Ensembl"/>
        </authorList>
    </citation>
    <scope>IDENTIFICATION</scope>
    <source>
        <strain evidence="1">17573</strain>
    </source>
</reference>
<reference evidence="1" key="2">
    <citation type="submission" date="2019-01" db="EMBL/GenBank/DDBJ databases">
        <authorList>
            <person name="Graves T."/>
            <person name="Eichler E.E."/>
            <person name="Wilson R.K."/>
        </authorList>
    </citation>
    <scope>NUCLEOTIDE SEQUENCE [LARGE SCALE GENOMIC DNA]</scope>
    <source>
        <strain evidence="1">17573</strain>
    </source>
</reference>
<evidence type="ECO:0000313" key="2">
    <source>
        <dbReference type="Proteomes" id="UP000006718"/>
    </source>
</evidence>
<dbReference type="GeneTree" id="ENSGT01120000271815"/>
<dbReference type="Proteomes" id="UP000006718">
    <property type="component" value="Chromosome 1"/>
</dbReference>
<dbReference type="PANTHER" id="PTHR12138">
    <property type="entry name" value="PRIMATE-EXPANDED PROTEIN FAMILY"/>
    <property type="match status" value="1"/>
</dbReference>
<dbReference type="VEuPathDB" id="HostDB:ENSMMUG00000057120"/>
<dbReference type="AlphaFoldDB" id="A0A5F7ZTX8"/>